<dbReference type="Pfam" id="PF01515">
    <property type="entry name" value="PTA_PTB"/>
    <property type="match status" value="1"/>
</dbReference>
<keyword evidence="9 13" id="KW-0012">Acyltransferase</keyword>
<evidence type="ECO:0000256" key="7">
    <source>
        <dbReference type="ARBA" id="ARBA00022490"/>
    </source>
</evidence>
<dbReference type="Gene3D" id="3.40.1390.20">
    <property type="entry name" value="HprK N-terminal domain-like"/>
    <property type="match status" value="1"/>
</dbReference>
<dbReference type="EMBL" id="FPHC01000031">
    <property type="protein sequence ID" value="SFV53859.1"/>
    <property type="molecule type" value="Genomic_DNA"/>
</dbReference>
<dbReference type="UniPathway" id="UPA00340">
    <property type="reaction ID" value="UER00459"/>
</dbReference>
<dbReference type="GO" id="GO:0008959">
    <property type="term" value="F:phosphate acetyltransferase activity"/>
    <property type="evidence" value="ECO:0007669"/>
    <property type="project" value="UniProtKB-EC"/>
</dbReference>
<dbReference type="InterPro" id="IPR050500">
    <property type="entry name" value="Phos_Acetyltrans/Butyryltrans"/>
</dbReference>
<keyword evidence="7" id="KW-0963">Cytoplasm</keyword>
<comment type="subcellular location">
    <subcellularLocation>
        <location evidence="1">Cytoplasm</location>
    </subcellularLocation>
</comment>
<sequence length="696" mass="77430">MQPKSIYISSAQPRAGSLIIAIGIMEMLKGRYKRVAFFRPIIPDATKRESDIEFMLEHFNLDMNYDECCGFTIHEYIEAYAQERDEVLCNQLMEKIIDLEKRHDFVLIEGYHRSVFSSALEFDINMKIAKNIGTIFLPILNAKEKSKDEIINEMEIIDEMIRDEGLSHLATIVNRCDENILSYIKEHISSREHLAFVLPEVKKLDTPTIREVKESLKADMIMGSDEQLEHLVLGKKIAAMGIENYLDRIGNGSLVIVPGDRVDIIFASLLSHHAKGHPNIAGIILSGGFQPDEHIIKLIEDFGDIVIPILCFDGDSYQAAIALDMVEATLTPNSIGKITLAKGIFDEHIDKEAIAKRFRESKSDILTPMMFEYRIFDKARSNRQKIVLPESGDDRILRATEILLRRGIVDVVLLGDSEKIYHQSSLLGLDISQADIINPERSHLREEFSQKFYEMRKAKGLTIKVARDAMTNSNYFATMMVQEGLADGMVSGAAHTTSDTIRPALQIIKTKPNISIVSSIFFMTLETEVLIYGDCAINLDPDYRELAQIAISSADTAMQFGIEPVVALLSYSTGDSGSGPDVEKVRKATKLAQSLRPDLLIEGPIQYDAAIDESVAKKKLPHSKVAGRATIFIFPDLNTGNNTYKAVQRSTGISAIGPVLQGLRLPVNDLSRGCLVADIVNTVAITAIQAQQNGGK</sequence>
<gene>
    <name evidence="13" type="ORF">MNB_SV-6-76</name>
</gene>
<evidence type="ECO:0000256" key="9">
    <source>
        <dbReference type="ARBA" id="ARBA00023315"/>
    </source>
</evidence>
<dbReference type="Gene3D" id="3.40.50.10750">
    <property type="entry name" value="Isocitrate/Isopropylmalate dehydrogenase-like"/>
    <property type="match status" value="1"/>
</dbReference>
<dbReference type="PANTHER" id="PTHR43356">
    <property type="entry name" value="PHOSPHATE ACETYLTRANSFERASE"/>
    <property type="match status" value="1"/>
</dbReference>
<dbReference type="InterPro" id="IPR004614">
    <property type="entry name" value="P_AcTrfase"/>
</dbReference>
<protein>
    <recommendedName>
        <fullName evidence="6">Phosphate acetyltransferase</fullName>
        <ecNumber evidence="5">2.3.1.8</ecNumber>
    </recommendedName>
    <alternativeName>
        <fullName evidence="10">Phosphotransacetylase</fullName>
    </alternativeName>
</protein>
<dbReference type="Pfam" id="PF07085">
    <property type="entry name" value="DRTGG"/>
    <property type="match status" value="1"/>
</dbReference>
<comment type="similarity">
    <text evidence="4">In the N-terminal section; belongs to the CobB/CobQ family.</text>
</comment>
<keyword evidence="8 13" id="KW-0808">Transferase</keyword>
<evidence type="ECO:0000256" key="2">
    <source>
        <dbReference type="ARBA" id="ARBA00004989"/>
    </source>
</evidence>
<evidence type="ECO:0000313" key="13">
    <source>
        <dbReference type="EMBL" id="SFV53859.1"/>
    </source>
</evidence>
<name>A0A1W1BK32_9ZZZZ</name>
<dbReference type="GO" id="GO:0005737">
    <property type="term" value="C:cytoplasm"/>
    <property type="evidence" value="ECO:0007669"/>
    <property type="project" value="UniProtKB-SubCell"/>
</dbReference>
<dbReference type="PANTHER" id="PTHR43356:SF3">
    <property type="entry name" value="PHOSPHATE ACETYLTRANSFERASE"/>
    <property type="match status" value="1"/>
</dbReference>
<dbReference type="InterPro" id="IPR028979">
    <property type="entry name" value="Ser_kin/Pase_Hpr-like_N_sf"/>
</dbReference>
<dbReference type="PIRSF" id="PIRSF006107">
    <property type="entry name" value="PhpActrans_proteobac"/>
    <property type="match status" value="1"/>
</dbReference>
<evidence type="ECO:0000259" key="11">
    <source>
        <dbReference type="Pfam" id="PF01515"/>
    </source>
</evidence>
<dbReference type="InterPro" id="IPR027417">
    <property type="entry name" value="P-loop_NTPase"/>
</dbReference>
<accession>A0A1W1BK32</accession>
<comment type="similarity">
    <text evidence="3">In the C-terminal section; belongs to the phosphate acetyltransferase and butyryltransferase family.</text>
</comment>
<dbReference type="FunFam" id="3.40.50.10750:FF:000001">
    <property type="entry name" value="Phosphate acetyltransferase"/>
    <property type="match status" value="1"/>
</dbReference>
<feature type="domain" description="Phosphate acetyl/butaryl transferase" evidence="11">
    <location>
        <begin position="370"/>
        <end position="687"/>
    </location>
</feature>
<reference evidence="13" key="1">
    <citation type="submission" date="2016-10" db="EMBL/GenBank/DDBJ databases">
        <authorList>
            <person name="de Groot N.N."/>
        </authorList>
    </citation>
    <scope>NUCLEOTIDE SEQUENCE</scope>
</reference>
<evidence type="ECO:0000256" key="8">
    <source>
        <dbReference type="ARBA" id="ARBA00022679"/>
    </source>
</evidence>
<evidence type="ECO:0000256" key="4">
    <source>
        <dbReference type="ARBA" id="ARBA00009786"/>
    </source>
</evidence>
<dbReference type="AlphaFoldDB" id="A0A1W1BK32"/>
<dbReference type="InterPro" id="IPR010766">
    <property type="entry name" value="DRTGG"/>
</dbReference>
<dbReference type="InterPro" id="IPR042112">
    <property type="entry name" value="P_AcTrfase_dom2"/>
</dbReference>
<dbReference type="SUPFAM" id="SSF53659">
    <property type="entry name" value="Isocitrate/Isopropylmalate dehydrogenase-like"/>
    <property type="match status" value="1"/>
</dbReference>
<evidence type="ECO:0000259" key="12">
    <source>
        <dbReference type="Pfam" id="PF07085"/>
    </source>
</evidence>
<dbReference type="Pfam" id="PF13500">
    <property type="entry name" value="AAA_26"/>
    <property type="match status" value="1"/>
</dbReference>
<dbReference type="InterPro" id="IPR016475">
    <property type="entry name" value="P-Actrans_bac"/>
</dbReference>
<feature type="domain" description="DRTGG" evidence="12">
    <location>
        <begin position="211"/>
        <end position="323"/>
    </location>
</feature>
<organism evidence="13">
    <name type="scientific">hydrothermal vent metagenome</name>
    <dbReference type="NCBI Taxonomy" id="652676"/>
    <lineage>
        <taxon>unclassified sequences</taxon>
        <taxon>metagenomes</taxon>
        <taxon>ecological metagenomes</taxon>
    </lineage>
</organism>
<dbReference type="NCBIfam" id="NF004167">
    <property type="entry name" value="PRK05632.1"/>
    <property type="match status" value="1"/>
</dbReference>
<evidence type="ECO:0000256" key="10">
    <source>
        <dbReference type="ARBA" id="ARBA00031108"/>
    </source>
</evidence>
<dbReference type="NCBIfam" id="TIGR00651">
    <property type="entry name" value="pta"/>
    <property type="match status" value="1"/>
</dbReference>
<evidence type="ECO:0000256" key="6">
    <source>
        <dbReference type="ARBA" id="ARBA00021528"/>
    </source>
</evidence>
<evidence type="ECO:0000256" key="5">
    <source>
        <dbReference type="ARBA" id="ARBA00012707"/>
    </source>
</evidence>
<evidence type="ECO:0000256" key="3">
    <source>
        <dbReference type="ARBA" id="ARBA00008756"/>
    </source>
</evidence>
<dbReference type="Gene3D" id="3.40.50.300">
    <property type="entry name" value="P-loop containing nucleotide triphosphate hydrolases"/>
    <property type="match status" value="1"/>
</dbReference>
<dbReference type="GO" id="GO:0006085">
    <property type="term" value="P:acetyl-CoA biosynthetic process"/>
    <property type="evidence" value="ECO:0007669"/>
    <property type="project" value="UniProtKB-UniPathway"/>
</dbReference>
<evidence type="ECO:0000256" key="1">
    <source>
        <dbReference type="ARBA" id="ARBA00004496"/>
    </source>
</evidence>
<proteinExistence type="inferred from homology"/>
<dbReference type="Gene3D" id="3.40.50.10950">
    <property type="match status" value="1"/>
</dbReference>
<dbReference type="EC" id="2.3.1.8" evidence="5"/>
<dbReference type="NCBIfam" id="NF007233">
    <property type="entry name" value="PRK09653.1"/>
    <property type="match status" value="1"/>
</dbReference>
<dbReference type="InterPro" id="IPR002505">
    <property type="entry name" value="PTA_PTB"/>
</dbReference>
<dbReference type="InterPro" id="IPR042113">
    <property type="entry name" value="P_AcTrfase_dom1"/>
</dbReference>
<comment type="pathway">
    <text evidence="2">Metabolic intermediate biosynthesis; acetyl-CoA biosynthesis; acetyl-CoA from acetate: step 2/2.</text>
</comment>
<dbReference type="SUPFAM" id="SSF52540">
    <property type="entry name" value="P-loop containing nucleoside triphosphate hydrolases"/>
    <property type="match status" value="1"/>
</dbReference>
<dbReference type="SUPFAM" id="SSF75138">
    <property type="entry name" value="HprK N-terminal domain-like"/>
    <property type="match status" value="1"/>
</dbReference>